<sequence length="267" mass="29670">MQSNMTIKPSRPASSALAVNLAVVRAILLRDISVQTGPYGTGLIVLLLMPLGHLLAVVIVFKTFGRLPAVGTDQLVYYGVSILPFVIYVYAARQLVMALIINRQLLYFSRVKVFDILLARGALELANSIVLSIVVILILVFFSDGFSPRDPTGFVFAIAGTIYFAFSFGVLNGLIAQVVPIWALLFNLSMPLFWISSGIIFFPPAIPDPYDHWAALNPLLQCVEWIRSSYYEDYPDKLVNIPYLFAFSTACLGISLMSEKLARRRLR</sequence>
<gene>
    <name evidence="2" type="ORF">MTUNDRAET4_0950</name>
</gene>
<dbReference type="AlphaFoldDB" id="A0A4V6IME4"/>
<accession>A0A4V6IME4</accession>
<keyword evidence="1" id="KW-1133">Transmembrane helix</keyword>
<evidence type="ECO:0000256" key="1">
    <source>
        <dbReference type="SAM" id="Phobius"/>
    </source>
</evidence>
<feature type="transmembrane region" description="Helical" evidence="1">
    <location>
        <begin position="122"/>
        <end position="142"/>
    </location>
</feature>
<feature type="transmembrane region" description="Helical" evidence="1">
    <location>
        <begin position="76"/>
        <end position="101"/>
    </location>
</feature>
<keyword evidence="1" id="KW-0472">Membrane</keyword>
<feature type="transmembrane region" description="Helical" evidence="1">
    <location>
        <begin position="238"/>
        <end position="257"/>
    </location>
</feature>
<feature type="transmembrane region" description="Helical" evidence="1">
    <location>
        <begin position="154"/>
        <end position="175"/>
    </location>
</feature>
<dbReference type="EMBL" id="LR536450">
    <property type="protein sequence ID" value="VFU07843.1"/>
    <property type="molecule type" value="Genomic_DNA"/>
</dbReference>
<dbReference type="Proteomes" id="UP000294360">
    <property type="component" value="Chromosome"/>
</dbReference>
<feature type="transmembrane region" description="Helical" evidence="1">
    <location>
        <begin position="41"/>
        <end position="64"/>
    </location>
</feature>
<keyword evidence="1" id="KW-0812">Transmembrane</keyword>
<evidence type="ECO:0000313" key="3">
    <source>
        <dbReference type="Proteomes" id="UP000294360"/>
    </source>
</evidence>
<protein>
    <submittedName>
        <fullName evidence="2">Uncharacterized protein</fullName>
    </submittedName>
</protein>
<dbReference type="OrthoDB" id="8479094at2"/>
<feature type="transmembrane region" description="Helical" evidence="1">
    <location>
        <begin position="182"/>
        <end position="202"/>
    </location>
</feature>
<dbReference type="KEGG" id="mtun:MTUNDRAET4_0950"/>
<evidence type="ECO:0000313" key="2">
    <source>
        <dbReference type="EMBL" id="VFU07843.1"/>
    </source>
</evidence>
<organism evidence="2 3">
    <name type="scientific">Methylocella tundrae</name>
    <dbReference type="NCBI Taxonomy" id="227605"/>
    <lineage>
        <taxon>Bacteria</taxon>
        <taxon>Pseudomonadati</taxon>
        <taxon>Pseudomonadota</taxon>
        <taxon>Alphaproteobacteria</taxon>
        <taxon>Hyphomicrobiales</taxon>
        <taxon>Beijerinckiaceae</taxon>
        <taxon>Methylocella</taxon>
    </lineage>
</organism>
<dbReference type="RefSeq" id="WP_134487397.1">
    <property type="nucleotide sequence ID" value="NZ_CP139089.1"/>
</dbReference>
<name>A0A4V6IME4_METTU</name>
<reference evidence="2 3" key="1">
    <citation type="submission" date="2019-03" db="EMBL/GenBank/DDBJ databases">
        <authorList>
            <person name="Kox A.R. M."/>
        </authorList>
    </citation>
    <scope>NUCLEOTIDE SEQUENCE [LARGE SCALE GENOMIC DNA]</scope>
    <source>
        <strain evidence="2">MTUNDRAET4 annotated genome</strain>
    </source>
</reference>
<proteinExistence type="predicted"/>